<dbReference type="AlphaFoldDB" id="A0A2P5KDI0"/>
<evidence type="ECO:0000313" key="2">
    <source>
        <dbReference type="Proteomes" id="UP000243096"/>
    </source>
</evidence>
<dbReference type="Proteomes" id="UP000243096">
    <property type="component" value="Unassembled WGS sequence"/>
</dbReference>
<proteinExistence type="predicted"/>
<protein>
    <submittedName>
        <fullName evidence="1">Uncharacterized protein</fullName>
    </submittedName>
</protein>
<keyword evidence="2" id="KW-1185">Reference proteome</keyword>
<reference evidence="1 2" key="1">
    <citation type="submission" date="2018-01" db="EMBL/GenBank/DDBJ databases">
        <title>Genomic Encyclopedia of Type Strains, Phase III (KMG-III): the genomes of soil and plant-associated and newly described type strains.</title>
        <authorList>
            <person name="Whitman W."/>
        </authorList>
    </citation>
    <scope>NUCLEOTIDE SEQUENCE [LARGE SCALE GENOMIC DNA]</scope>
    <source>
        <strain evidence="1 2">HKI456</strain>
    </source>
</reference>
<dbReference type="EMBL" id="PRDW01000002">
    <property type="protein sequence ID" value="PPB84770.1"/>
    <property type="molecule type" value="Genomic_DNA"/>
</dbReference>
<sequence>MKNAQRQLVWPRVLSPAICYLASGEANGLRVPEKFGQCVSCDSRIDGLGHYRS</sequence>
<organism evidence="1 2">
    <name type="scientific">Mycetohabitans endofungorum</name>
    <dbReference type="NCBI Taxonomy" id="417203"/>
    <lineage>
        <taxon>Bacteria</taxon>
        <taxon>Pseudomonadati</taxon>
        <taxon>Pseudomonadota</taxon>
        <taxon>Betaproteobacteria</taxon>
        <taxon>Burkholderiales</taxon>
        <taxon>Burkholderiaceae</taxon>
        <taxon>Mycetohabitans</taxon>
    </lineage>
</organism>
<evidence type="ECO:0000313" key="1">
    <source>
        <dbReference type="EMBL" id="PPB84770.1"/>
    </source>
</evidence>
<comment type="caution">
    <text evidence="1">The sequence shown here is derived from an EMBL/GenBank/DDBJ whole genome shotgun (WGS) entry which is preliminary data.</text>
</comment>
<accession>A0A2P5KDI0</accession>
<gene>
    <name evidence="1" type="ORF">B0O95_102171</name>
</gene>
<name>A0A2P5KDI0_9BURK</name>